<keyword evidence="2" id="KW-1185">Reference proteome</keyword>
<name>A0ACC6L1M2_9SPHI</name>
<gene>
    <name evidence="1" type="ORF">J2X78_004084</name>
</gene>
<sequence>MRLTTFMLIIALAQVSAKGLAQKITLNTKNTPIEKVLQSIRTQSGYGILYDLKDVKDQKVTLSLNNVSIDEAMSILVSGLPLSFKIVKNNVVLSKKEPTFLEHLAGSWAVIDVRGRVLDENGRAIEGVLVKVKGTSKATATNANGEFSLFGVDPDAVLVFSGVNIESYETRLNGRTDLMGIRLKTRTNELEEVSVTVSTGYQTLPKERSAGSFGKPDMDVLRNRTGSTNILQRLDGLVPGLTVNSAPSASNNPFLVRGLSTVGNSPLGGNIYLTNRNPLYVVDGIPLDDVSTINPQDVEDINILRDATAASIWGSRAANGVIVIITKKGGGSDRVKIQYDSYVNFQGKPDLDYIPTLNSRQFIDAASEVFDPVVYPWASVSSFPDYYFGVPPHERILYNQALSPAQRKNSLDSLAALNNAGQIKDLWYRAATQMNHTVSLSGGSDKYTFYVSGAFTDIKSNRPGELNRTFKINGRQDFKFGDRIRMSLITDLSNIIGANRQTINVDNRFLPYQLFKDQAGNNLSMPYMQQLSDETRISYQNLSRISLDYNPLDEYNYSSGKRNKILSRNILGFNVKIIKDLRFEGTYSYLKGAGRSEQYDDEKSYPVRSELVQFTVAPNTSSTPVYYLPKGGGTFAVDHTTQKDWTLRNQLVYDTEWNNRAHQLNLLAGHEAQEQFTVLTGSKVRGYNTLLQTYGPVDYATLGNAGLPGAVWSNNFSGSILSNDAFRQQELLRARFTSYYANAGYTYSKKYSVNASLRFDQSNLFGLDKSAQNRPVYSVGGKWELGAEEFMKKTGWFDQVALRATYGITGNSPSPGTAASHDIIAVQPSPFFPGGTGSYISTASNPDLSWERTEVVNLGVDFSVLNNRLQGSVDFYRKNTDNLIGNMPTNGFTGYRSIIGNVGNMQNKGIELALKSLNIRSGDFRWNTALNVSYNKNLLTKYNQYTPVTAGSSLVLHNYMEGYPAFAVFAYQFAGLDEMGDPMVRLADGTVTKKPRITKPEDMKYMGTYQPVWNGGLSNVFSYKSWGLSINTVFNFGNVMRRDANQFYTGRLTQGPMGDFTTGNQHAEFASRWKTAGDEAHTNIPSYVSNASISQSRRDVGYYTMADINVVSAAYVKMRDATLSYRINSAFLKKINVDQVTLRAQVSNLMLWKANDYGIDPEYQYGNSGVRTLIANQGTLSFGLNVKF</sequence>
<evidence type="ECO:0000313" key="1">
    <source>
        <dbReference type="EMBL" id="MDR6785499.1"/>
    </source>
</evidence>
<protein>
    <submittedName>
        <fullName evidence="1">TonB-linked SusC/RagA family outer membrane protein</fullName>
    </submittedName>
</protein>
<dbReference type="Proteomes" id="UP001246858">
    <property type="component" value="Unassembled WGS sequence"/>
</dbReference>
<evidence type="ECO:0000313" key="2">
    <source>
        <dbReference type="Proteomes" id="UP001246858"/>
    </source>
</evidence>
<proteinExistence type="predicted"/>
<dbReference type="EMBL" id="JAVDTF010000004">
    <property type="protein sequence ID" value="MDR6785499.1"/>
    <property type="molecule type" value="Genomic_DNA"/>
</dbReference>
<organism evidence="1 2">
    <name type="scientific">Pedobacter africanus</name>
    <dbReference type="NCBI Taxonomy" id="151894"/>
    <lineage>
        <taxon>Bacteria</taxon>
        <taxon>Pseudomonadati</taxon>
        <taxon>Bacteroidota</taxon>
        <taxon>Sphingobacteriia</taxon>
        <taxon>Sphingobacteriales</taxon>
        <taxon>Sphingobacteriaceae</taxon>
        <taxon>Pedobacter</taxon>
    </lineage>
</organism>
<reference evidence="1" key="1">
    <citation type="submission" date="2023-07" db="EMBL/GenBank/DDBJ databases">
        <title>Sorghum-associated microbial communities from plants grown in Nebraska, USA.</title>
        <authorList>
            <person name="Schachtman D."/>
        </authorList>
    </citation>
    <scope>NUCLEOTIDE SEQUENCE</scope>
    <source>
        <strain evidence="1">2697</strain>
    </source>
</reference>
<accession>A0ACC6L1M2</accession>
<comment type="caution">
    <text evidence="1">The sequence shown here is derived from an EMBL/GenBank/DDBJ whole genome shotgun (WGS) entry which is preliminary data.</text>
</comment>